<evidence type="ECO:0000256" key="1">
    <source>
        <dbReference type="SAM" id="MobiDB-lite"/>
    </source>
</evidence>
<gene>
    <name evidence="2" type="ORF">PIB30_032991</name>
</gene>
<comment type="caution">
    <text evidence="2">The sequence shown here is derived from an EMBL/GenBank/DDBJ whole genome shotgun (WGS) entry which is preliminary data.</text>
</comment>
<evidence type="ECO:0000313" key="2">
    <source>
        <dbReference type="EMBL" id="MED6146274.1"/>
    </source>
</evidence>
<dbReference type="InterPro" id="IPR021109">
    <property type="entry name" value="Peptidase_aspartic_dom_sf"/>
</dbReference>
<organism evidence="2 3">
    <name type="scientific">Stylosanthes scabra</name>
    <dbReference type="NCBI Taxonomy" id="79078"/>
    <lineage>
        <taxon>Eukaryota</taxon>
        <taxon>Viridiplantae</taxon>
        <taxon>Streptophyta</taxon>
        <taxon>Embryophyta</taxon>
        <taxon>Tracheophyta</taxon>
        <taxon>Spermatophyta</taxon>
        <taxon>Magnoliopsida</taxon>
        <taxon>eudicotyledons</taxon>
        <taxon>Gunneridae</taxon>
        <taxon>Pentapetalae</taxon>
        <taxon>rosids</taxon>
        <taxon>fabids</taxon>
        <taxon>Fabales</taxon>
        <taxon>Fabaceae</taxon>
        <taxon>Papilionoideae</taxon>
        <taxon>50 kb inversion clade</taxon>
        <taxon>dalbergioids sensu lato</taxon>
        <taxon>Dalbergieae</taxon>
        <taxon>Pterocarpus clade</taxon>
        <taxon>Stylosanthes</taxon>
    </lineage>
</organism>
<dbReference type="CDD" id="cd00303">
    <property type="entry name" value="retropepsin_like"/>
    <property type="match status" value="1"/>
</dbReference>
<feature type="compositionally biased region" description="Basic and acidic residues" evidence="1">
    <location>
        <begin position="225"/>
        <end position="234"/>
    </location>
</feature>
<feature type="region of interest" description="Disordered" evidence="1">
    <location>
        <begin position="253"/>
        <end position="273"/>
    </location>
</feature>
<dbReference type="EMBL" id="JASCZI010090768">
    <property type="protein sequence ID" value="MED6146274.1"/>
    <property type="molecule type" value="Genomic_DNA"/>
</dbReference>
<feature type="compositionally biased region" description="Basic residues" evidence="1">
    <location>
        <begin position="206"/>
        <end position="224"/>
    </location>
</feature>
<feature type="region of interest" description="Disordered" evidence="1">
    <location>
        <begin position="17"/>
        <end position="38"/>
    </location>
</feature>
<feature type="compositionally biased region" description="Basic residues" evidence="1">
    <location>
        <begin position="179"/>
        <end position="188"/>
    </location>
</feature>
<name>A0ABU6TC24_9FABA</name>
<sequence length="273" mass="31728">MAQVLGNLVTTGLTRHRPQGIRDFPNYNERKSRPERARQPLKKIEEIFTNVDASVVSVVGIAENVKVRIGGLIIPADFHVIKPGKKDNGGTPQVLLGRPFLKSGGFKLNYHDEIFTFEVGNTIEIFHFDNSSEPEKKGLHQLKTDKKRKKKKRMAKKRKKREEEETDKKNWRLKIQTTKSKKDKKKKALSILEKRKGIRKTEGSNPKKKRMEGQKSRRNRKKKRDKAEKENDEARIRCSSLSELFRKLKGLKRCRRQKKGADAHLVKNNSKWK</sequence>
<feature type="compositionally biased region" description="Basic and acidic residues" evidence="1">
    <location>
        <begin position="192"/>
        <end position="202"/>
    </location>
</feature>
<proteinExistence type="predicted"/>
<keyword evidence="3" id="KW-1185">Reference proteome</keyword>
<feature type="compositionally biased region" description="Basic and acidic residues" evidence="1">
    <location>
        <begin position="134"/>
        <end position="144"/>
    </location>
</feature>
<dbReference type="Proteomes" id="UP001341840">
    <property type="component" value="Unassembled WGS sequence"/>
</dbReference>
<feature type="compositionally biased region" description="Basic and acidic residues" evidence="1">
    <location>
        <begin position="161"/>
        <end position="170"/>
    </location>
</feature>
<feature type="region of interest" description="Disordered" evidence="1">
    <location>
        <begin position="134"/>
        <end position="234"/>
    </location>
</feature>
<feature type="compositionally biased region" description="Basic residues" evidence="1">
    <location>
        <begin position="145"/>
        <end position="160"/>
    </location>
</feature>
<protein>
    <submittedName>
        <fullName evidence="2">Uncharacterized protein</fullName>
    </submittedName>
</protein>
<feature type="compositionally biased region" description="Basic and acidic residues" evidence="1">
    <location>
        <begin position="28"/>
        <end position="38"/>
    </location>
</feature>
<dbReference type="Gene3D" id="2.40.70.10">
    <property type="entry name" value="Acid Proteases"/>
    <property type="match status" value="1"/>
</dbReference>
<accession>A0ABU6TC24</accession>
<evidence type="ECO:0000313" key="3">
    <source>
        <dbReference type="Proteomes" id="UP001341840"/>
    </source>
</evidence>
<reference evidence="2 3" key="1">
    <citation type="journal article" date="2023" name="Plants (Basel)">
        <title>Bridging the Gap: Combining Genomics and Transcriptomics Approaches to Understand Stylosanthes scabra, an Orphan Legume from the Brazilian Caatinga.</title>
        <authorList>
            <person name="Ferreira-Neto J.R.C."/>
            <person name="da Silva M.D."/>
            <person name="Binneck E."/>
            <person name="de Melo N.F."/>
            <person name="da Silva R.H."/>
            <person name="de Melo A.L.T.M."/>
            <person name="Pandolfi V."/>
            <person name="Bustamante F.O."/>
            <person name="Brasileiro-Vidal A.C."/>
            <person name="Benko-Iseppon A.M."/>
        </authorList>
    </citation>
    <scope>NUCLEOTIDE SEQUENCE [LARGE SCALE GENOMIC DNA]</scope>
    <source>
        <tissue evidence="2">Leaves</tissue>
    </source>
</reference>